<evidence type="ECO:0000256" key="3">
    <source>
        <dbReference type="ARBA" id="ARBA00023242"/>
    </source>
</evidence>
<dbReference type="OrthoDB" id="20830at2759"/>
<proteinExistence type="inferred from homology"/>
<dbReference type="GeneID" id="10507902"/>
<dbReference type="InParanoid" id="F0ZSV8"/>
<evidence type="ECO:0000256" key="4">
    <source>
        <dbReference type="SAM" id="MobiDB-lite"/>
    </source>
</evidence>
<dbReference type="KEGG" id="dpp:DICPUDRAFT_81232"/>
<comment type="subcellular location">
    <subcellularLocation>
        <location evidence="1">Nucleus</location>
    </subcellularLocation>
</comment>
<reference evidence="6" key="1">
    <citation type="journal article" date="2011" name="Genome Biol.">
        <title>Comparative genomics of the social amoebae Dictyostelium discoideum and Dictyostelium purpureum.</title>
        <authorList>
            <consortium name="US DOE Joint Genome Institute (JGI-PGF)"/>
            <person name="Sucgang R."/>
            <person name="Kuo A."/>
            <person name="Tian X."/>
            <person name="Salerno W."/>
            <person name="Parikh A."/>
            <person name="Feasley C.L."/>
            <person name="Dalin E."/>
            <person name="Tu H."/>
            <person name="Huang E."/>
            <person name="Barry K."/>
            <person name="Lindquist E."/>
            <person name="Shapiro H."/>
            <person name="Bruce D."/>
            <person name="Schmutz J."/>
            <person name="Salamov A."/>
            <person name="Fey P."/>
            <person name="Gaudet P."/>
            <person name="Anjard C."/>
            <person name="Babu M.M."/>
            <person name="Basu S."/>
            <person name="Bushmanova Y."/>
            <person name="van der Wel H."/>
            <person name="Katoh-Kurasawa M."/>
            <person name="Dinh C."/>
            <person name="Coutinho P.M."/>
            <person name="Saito T."/>
            <person name="Elias M."/>
            <person name="Schaap P."/>
            <person name="Kay R.R."/>
            <person name="Henrissat B."/>
            <person name="Eichinger L."/>
            <person name="Rivero F."/>
            <person name="Putnam N.H."/>
            <person name="West C.M."/>
            <person name="Loomis W.F."/>
            <person name="Chisholm R.L."/>
            <person name="Shaulsky G."/>
            <person name="Strassmann J.E."/>
            <person name="Queller D.C."/>
            <person name="Kuspa A."/>
            <person name="Grigoriev I.V."/>
        </authorList>
    </citation>
    <scope>NUCLEOTIDE SEQUENCE [LARGE SCALE GENOMIC DNA]</scope>
    <source>
        <strain evidence="6">QSDP1</strain>
    </source>
</reference>
<dbReference type="eggNOG" id="ENOG502RHFN">
    <property type="taxonomic scope" value="Eukaryota"/>
</dbReference>
<dbReference type="PANTHER" id="PTHR15367:SF2">
    <property type="entry name" value="DNA-DIRECTED RNA POLYMERASE III SUBUNIT"/>
    <property type="match status" value="1"/>
</dbReference>
<sequence length="205" mass="23630">MAFKGQSNGGIDLLKKRDREDEDGEVTSVLKKEKPTFQVPQLYYPPRNDIPPLPTIDIHNYTMITSVIKLKQNIPFSIYNLNGEDKIEEGDGIERYSNRFTFTKNRSTSSIESKLPGIPFGYFPYDLVVNKRKTKKRVKVSNKSLDGLQKEEEEGEKNQEEGVNLEEEEEEEEEDEGDYAEENIVDDDEDMSDPEDGGDERETFF</sequence>
<evidence type="ECO:0000313" key="5">
    <source>
        <dbReference type="EMBL" id="EGC32976.1"/>
    </source>
</evidence>
<dbReference type="VEuPathDB" id="AmoebaDB:DICPUDRAFT_81232"/>
<accession>F0ZSV8</accession>
<dbReference type="PANTHER" id="PTHR15367">
    <property type="entry name" value="DNA-DIRECTED RNA POLYMERASE III"/>
    <property type="match status" value="1"/>
</dbReference>
<dbReference type="InterPro" id="IPR024661">
    <property type="entry name" value="RNA_pol_III_Rpc31"/>
</dbReference>
<dbReference type="FunCoup" id="F0ZSV8">
    <property type="interactions" value="3"/>
</dbReference>
<evidence type="ECO:0000313" key="6">
    <source>
        <dbReference type="Proteomes" id="UP000001064"/>
    </source>
</evidence>
<keyword evidence="3" id="KW-0539">Nucleus</keyword>
<keyword evidence="6" id="KW-1185">Reference proteome</keyword>
<dbReference type="STRING" id="5786.F0ZSV8"/>
<evidence type="ECO:0008006" key="7">
    <source>
        <dbReference type="Google" id="ProtNLM"/>
    </source>
</evidence>
<protein>
    <recommendedName>
        <fullName evidence="7">DNA-directed RNA polymerase III subunit</fullName>
    </recommendedName>
</protein>
<dbReference type="Proteomes" id="UP000001064">
    <property type="component" value="Unassembled WGS sequence"/>
</dbReference>
<dbReference type="GO" id="GO:0005666">
    <property type="term" value="C:RNA polymerase III complex"/>
    <property type="evidence" value="ECO:0000318"/>
    <property type="project" value="GO_Central"/>
</dbReference>
<organism evidence="5 6">
    <name type="scientific">Dictyostelium purpureum</name>
    <name type="common">Slime mold</name>
    <dbReference type="NCBI Taxonomy" id="5786"/>
    <lineage>
        <taxon>Eukaryota</taxon>
        <taxon>Amoebozoa</taxon>
        <taxon>Evosea</taxon>
        <taxon>Eumycetozoa</taxon>
        <taxon>Dictyostelia</taxon>
        <taxon>Dictyosteliales</taxon>
        <taxon>Dictyosteliaceae</taxon>
        <taxon>Dictyostelium</taxon>
    </lineage>
</organism>
<dbReference type="GO" id="GO:0006383">
    <property type="term" value="P:transcription by RNA polymerase III"/>
    <property type="evidence" value="ECO:0007669"/>
    <property type="project" value="InterPro"/>
</dbReference>
<gene>
    <name evidence="5" type="ORF">DICPUDRAFT_81232</name>
</gene>
<comment type="similarity">
    <text evidence="2">Belongs to the eukaryotic RPC7 RNA polymerase subunit family.</text>
</comment>
<evidence type="ECO:0000256" key="2">
    <source>
        <dbReference type="ARBA" id="ARBA00008352"/>
    </source>
</evidence>
<feature type="compositionally biased region" description="Acidic residues" evidence="4">
    <location>
        <begin position="163"/>
        <end position="199"/>
    </location>
</feature>
<dbReference type="RefSeq" id="XP_003290494.1">
    <property type="nucleotide sequence ID" value="XM_003290446.1"/>
</dbReference>
<name>F0ZSV8_DICPU</name>
<feature type="region of interest" description="Disordered" evidence="4">
    <location>
        <begin position="140"/>
        <end position="205"/>
    </location>
</feature>
<dbReference type="EMBL" id="GL871164">
    <property type="protein sequence ID" value="EGC32976.1"/>
    <property type="molecule type" value="Genomic_DNA"/>
</dbReference>
<dbReference type="AlphaFoldDB" id="F0ZSV8"/>
<dbReference type="OMA" id="RYSNRFT"/>
<evidence type="ECO:0000256" key="1">
    <source>
        <dbReference type="ARBA" id="ARBA00004123"/>
    </source>
</evidence>
<feature type="region of interest" description="Disordered" evidence="4">
    <location>
        <begin position="1"/>
        <end position="29"/>
    </location>
</feature>